<feature type="binding site" evidence="10">
    <location>
        <position position="114"/>
    </location>
    <ligand>
        <name>Zn(2+)</name>
        <dbReference type="ChEBI" id="CHEBI:29105"/>
    </ligand>
</feature>
<keyword evidence="5 10" id="KW-0479">Metal-binding</keyword>
<dbReference type="FunFam" id="1.10.10.10:FF:000007">
    <property type="entry name" value="Ferric uptake regulation protein"/>
    <property type="match status" value="1"/>
</dbReference>
<evidence type="ECO:0000256" key="2">
    <source>
        <dbReference type="ARBA" id="ARBA00007957"/>
    </source>
</evidence>
<feature type="binding site" evidence="10">
    <location>
        <position position="155"/>
    </location>
    <ligand>
        <name>Zn(2+)</name>
        <dbReference type="ChEBI" id="CHEBI:29105"/>
    </ligand>
</feature>
<dbReference type="Gene3D" id="3.30.1490.190">
    <property type="match status" value="1"/>
</dbReference>
<keyword evidence="8" id="KW-0238">DNA-binding</keyword>
<proteinExistence type="inferred from homology"/>
<evidence type="ECO:0000256" key="5">
    <source>
        <dbReference type="ARBA" id="ARBA00022723"/>
    </source>
</evidence>
<keyword evidence="9" id="KW-0804">Transcription</keyword>
<dbReference type="PANTHER" id="PTHR33202:SF7">
    <property type="entry name" value="FERRIC UPTAKE REGULATION PROTEIN"/>
    <property type="match status" value="1"/>
</dbReference>
<comment type="subcellular location">
    <subcellularLocation>
        <location evidence="1">Cytoplasm</location>
    </subcellularLocation>
</comment>
<dbReference type="Pfam" id="PF01475">
    <property type="entry name" value="FUR"/>
    <property type="match status" value="1"/>
</dbReference>
<organism evidence="11">
    <name type="scientific">Caldilinea aerophila</name>
    <dbReference type="NCBI Taxonomy" id="133453"/>
    <lineage>
        <taxon>Bacteria</taxon>
        <taxon>Bacillati</taxon>
        <taxon>Chloroflexota</taxon>
        <taxon>Caldilineae</taxon>
        <taxon>Caldilineales</taxon>
        <taxon>Caldilineaceae</taxon>
        <taxon>Caldilinea</taxon>
    </lineage>
</organism>
<dbReference type="Gene3D" id="1.10.10.10">
    <property type="entry name" value="Winged helix-like DNA-binding domain superfamily/Winged helix DNA-binding domain"/>
    <property type="match status" value="1"/>
</dbReference>
<evidence type="ECO:0000256" key="3">
    <source>
        <dbReference type="ARBA" id="ARBA00022490"/>
    </source>
</evidence>
<dbReference type="GO" id="GO:0000976">
    <property type="term" value="F:transcription cis-regulatory region binding"/>
    <property type="evidence" value="ECO:0007669"/>
    <property type="project" value="TreeGrafter"/>
</dbReference>
<reference evidence="11" key="1">
    <citation type="journal article" date="2020" name="mSystems">
        <title>Genome- and Community-Level Interaction Insights into Carbon Utilization and Element Cycling Functions of Hydrothermarchaeota in Hydrothermal Sediment.</title>
        <authorList>
            <person name="Zhou Z."/>
            <person name="Liu Y."/>
            <person name="Xu W."/>
            <person name="Pan J."/>
            <person name="Luo Z.H."/>
            <person name="Li M."/>
        </authorList>
    </citation>
    <scope>NUCLEOTIDE SEQUENCE [LARGE SCALE GENOMIC DNA]</scope>
    <source>
        <strain evidence="11">SpSt-289</strain>
    </source>
</reference>
<comment type="similarity">
    <text evidence="2">Belongs to the Fur family.</text>
</comment>
<dbReference type="InterPro" id="IPR043135">
    <property type="entry name" value="Fur_C"/>
</dbReference>
<evidence type="ECO:0000256" key="4">
    <source>
        <dbReference type="ARBA" id="ARBA00022491"/>
    </source>
</evidence>
<feature type="binding site" evidence="10">
    <location>
        <position position="117"/>
    </location>
    <ligand>
        <name>Zn(2+)</name>
        <dbReference type="ChEBI" id="CHEBI:29105"/>
    </ligand>
</feature>
<dbReference type="GO" id="GO:0045892">
    <property type="term" value="P:negative regulation of DNA-templated transcription"/>
    <property type="evidence" value="ECO:0007669"/>
    <property type="project" value="TreeGrafter"/>
</dbReference>
<dbReference type="AlphaFoldDB" id="A0A7C1FTX5"/>
<dbReference type="InterPro" id="IPR036390">
    <property type="entry name" value="WH_DNA-bd_sf"/>
</dbReference>
<name>A0A7C1FTX5_9CHLR</name>
<evidence type="ECO:0000256" key="10">
    <source>
        <dbReference type="PIRSR" id="PIRSR602481-1"/>
    </source>
</evidence>
<keyword evidence="4" id="KW-0678">Repressor</keyword>
<dbReference type="InterPro" id="IPR036388">
    <property type="entry name" value="WH-like_DNA-bd_sf"/>
</dbReference>
<keyword evidence="6 10" id="KW-0862">Zinc</keyword>
<dbReference type="GO" id="GO:0008270">
    <property type="term" value="F:zinc ion binding"/>
    <property type="evidence" value="ECO:0007669"/>
    <property type="project" value="TreeGrafter"/>
</dbReference>
<evidence type="ECO:0000256" key="8">
    <source>
        <dbReference type="ARBA" id="ARBA00023125"/>
    </source>
</evidence>
<evidence type="ECO:0000256" key="9">
    <source>
        <dbReference type="ARBA" id="ARBA00023163"/>
    </source>
</evidence>
<keyword evidence="3" id="KW-0963">Cytoplasm</keyword>
<evidence type="ECO:0000256" key="7">
    <source>
        <dbReference type="ARBA" id="ARBA00023015"/>
    </source>
</evidence>
<dbReference type="GO" id="GO:0005737">
    <property type="term" value="C:cytoplasm"/>
    <property type="evidence" value="ECO:0007669"/>
    <property type="project" value="UniProtKB-SubCell"/>
</dbReference>
<feature type="binding site" evidence="10">
    <location>
        <position position="158"/>
    </location>
    <ligand>
        <name>Zn(2+)</name>
        <dbReference type="ChEBI" id="CHEBI:29105"/>
    </ligand>
</feature>
<dbReference type="GO" id="GO:1900376">
    <property type="term" value="P:regulation of secondary metabolite biosynthetic process"/>
    <property type="evidence" value="ECO:0007669"/>
    <property type="project" value="TreeGrafter"/>
</dbReference>
<keyword evidence="7" id="KW-0805">Transcription regulation</keyword>
<protein>
    <submittedName>
        <fullName evidence="11">Transcriptional repressor</fullName>
    </submittedName>
</protein>
<dbReference type="EMBL" id="DSMG01000084">
    <property type="protein sequence ID" value="HDX31451.1"/>
    <property type="molecule type" value="Genomic_DNA"/>
</dbReference>
<evidence type="ECO:0000313" key="11">
    <source>
        <dbReference type="EMBL" id="HDX31451.1"/>
    </source>
</evidence>
<accession>A0A7C1FTX5</accession>
<gene>
    <name evidence="11" type="ORF">ENQ20_08140</name>
</gene>
<dbReference type="PANTHER" id="PTHR33202">
    <property type="entry name" value="ZINC UPTAKE REGULATION PROTEIN"/>
    <property type="match status" value="1"/>
</dbReference>
<evidence type="ECO:0000256" key="1">
    <source>
        <dbReference type="ARBA" id="ARBA00004496"/>
    </source>
</evidence>
<dbReference type="InterPro" id="IPR002481">
    <property type="entry name" value="FUR"/>
</dbReference>
<comment type="cofactor">
    <cofactor evidence="10">
        <name>Zn(2+)</name>
        <dbReference type="ChEBI" id="CHEBI:29105"/>
    </cofactor>
    <text evidence="10">Binds 1 zinc ion per subunit.</text>
</comment>
<sequence>MTTKADTPALQTNISATNASAERYRRYLQLLKKAGLRLTPQRTAICAFLAHTERHPSAYQVYEELAATHSGISRATVYNTLNTLRELGAIVELSFGSDHTHYETNTQPHVNLICLRCHQIVDYFGDPGVDALMERVRQETGFQTVAVKLDLVGFCEACRQQRIEEIRTMAKNRNA</sequence>
<dbReference type="CDD" id="cd07153">
    <property type="entry name" value="Fur_like"/>
    <property type="match status" value="1"/>
</dbReference>
<dbReference type="SUPFAM" id="SSF46785">
    <property type="entry name" value="Winged helix' DNA-binding domain"/>
    <property type="match status" value="1"/>
</dbReference>
<dbReference type="GO" id="GO:0003700">
    <property type="term" value="F:DNA-binding transcription factor activity"/>
    <property type="evidence" value="ECO:0007669"/>
    <property type="project" value="InterPro"/>
</dbReference>
<evidence type="ECO:0000256" key="6">
    <source>
        <dbReference type="ARBA" id="ARBA00022833"/>
    </source>
</evidence>
<comment type="caution">
    <text evidence="11">The sequence shown here is derived from an EMBL/GenBank/DDBJ whole genome shotgun (WGS) entry which is preliminary data.</text>
</comment>